<keyword evidence="3" id="KW-1185">Reference proteome</keyword>
<comment type="caution">
    <text evidence="2">The sequence shown here is derived from an EMBL/GenBank/DDBJ whole genome shotgun (WGS) entry which is preliminary data.</text>
</comment>
<proteinExistence type="predicted"/>
<accession>A0ABU7ZBB4</accession>
<evidence type="ECO:0000313" key="2">
    <source>
        <dbReference type="EMBL" id="MEG3616686.1"/>
    </source>
</evidence>
<evidence type="ECO:0000313" key="3">
    <source>
        <dbReference type="Proteomes" id="UP001310387"/>
    </source>
</evidence>
<dbReference type="PANTHER" id="PTHR48079">
    <property type="entry name" value="PROTEIN YEEZ"/>
    <property type="match status" value="1"/>
</dbReference>
<dbReference type="SUPFAM" id="SSF51735">
    <property type="entry name" value="NAD(P)-binding Rossmann-fold domains"/>
    <property type="match status" value="1"/>
</dbReference>
<dbReference type="Gene3D" id="3.40.50.720">
    <property type="entry name" value="NAD(P)-binding Rossmann-like Domain"/>
    <property type="match status" value="1"/>
</dbReference>
<reference evidence="2" key="1">
    <citation type="journal article" date="2024" name="Antonie Van Leeuwenhoek">
        <title>Isoptericola haloaureus sp. nov., a dimorphic actinobacterium isolated from mangrove sediments of southeast India, implicating biosaline agricultural significance through nitrogen fixation and salt tolerance genes.</title>
        <authorList>
            <person name="Prathaban M."/>
            <person name="Prathiviraj R."/>
            <person name="Ravichandran M."/>
            <person name="Natarajan S.D."/>
            <person name="Sobanaa M."/>
            <person name="Hari Krishna Kumar S."/>
            <person name="Chandrasekar V."/>
            <person name="Selvin J."/>
        </authorList>
    </citation>
    <scope>NUCLEOTIDE SEQUENCE</scope>
    <source>
        <strain evidence="2">MP1014</strain>
    </source>
</reference>
<dbReference type="RefSeq" id="WP_332903142.1">
    <property type="nucleotide sequence ID" value="NZ_JBAGLP010000120.1"/>
</dbReference>
<evidence type="ECO:0000259" key="1">
    <source>
        <dbReference type="Pfam" id="PF01370"/>
    </source>
</evidence>
<name>A0ABU7ZBB4_9MICO</name>
<protein>
    <submittedName>
        <fullName evidence="2">NAD-dependent epimerase/dehydratase family protein</fullName>
    </submittedName>
</protein>
<organism evidence="2 3">
    <name type="scientific">Isoptericola haloaureus</name>
    <dbReference type="NCBI Taxonomy" id="1542902"/>
    <lineage>
        <taxon>Bacteria</taxon>
        <taxon>Bacillati</taxon>
        <taxon>Actinomycetota</taxon>
        <taxon>Actinomycetes</taxon>
        <taxon>Micrococcales</taxon>
        <taxon>Promicromonosporaceae</taxon>
        <taxon>Isoptericola</taxon>
    </lineage>
</organism>
<dbReference type="Pfam" id="PF01370">
    <property type="entry name" value="Epimerase"/>
    <property type="match status" value="1"/>
</dbReference>
<dbReference type="EMBL" id="JBAGLP010000120">
    <property type="protein sequence ID" value="MEG3616686.1"/>
    <property type="molecule type" value="Genomic_DNA"/>
</dbReference>
<dbReference type="InterPro" id="IPR036291">
    <property type="entry name" value="NAD(P)-bd_dom_sf"/>
</dbReference>
<dbReference type="InterPro" id="IPR051783">
    <property type="entry name" value="NAD(P)-dependent_oxidoreduct"/>
</dbReference>
<dbReference type="InterPro" id="IPR001509">
    <property type="entry name" value="Epimerase_deHydtase"/>
</dbReference>
<feature type="domain" description="NAD-dependent epimerase/dehydratase" evidence="1">
    <location>
        <begin position="90"/>
        <end position="215"/>
    </location>
</feature>
<gene>
    <name evidence="2" type="ORF">V5O49_16285</name>
</gene>
<reference evidence="2" key="2">
    <citation type="submission" date="2024-02" db="EMBL/GenBank/DDBJ databases">
        <authorList>
            <person name="Prathaban M."/>
            <person name="Mythili R."/>
            <person name="Sharmila Devi N."/>
            <person name="Sobanaa M."/>
            <person name="Prathiviraj R."/>
            <person name="Selvin J."/>
        </authorList>
    </citation>
    <scope>NUCLEOTIDE SEQUENCE</scope>
    <source>
        <strain evidence="2">MP1014</strain>
    </source>
</reference>
<sequence length="343" mass="35749">MRLLVLGGTVFLSRAVAALGVARGHEVVAVHRGRSGTVPGGVRQVVHDRAEPLPAGLAAERFDAVVDVARTPSHVRRAVEAWPDAHRVLVSTISVYADPADPGGPGVGRLVDPEPDDVDLAAHADAYGAMKVACERLVLDGCASAAVVRPGLVVGPGDPSGRFSYWPARMQRVLDAGPDEAAAADVLAPGDPSAIVQVVDVRDLAAWVLDLAERRTAGVYDAVGHTVPIADLLAAVARGCGAVPRWRWVDDERLSALDVRPWAGPRSLPLWLPRPAYDGMLAHDPGPALAAGLSVRPVEETAADVLDRWRADPDAPVTGLTAAEEAEVLARVPGLGDTGGRSG</sequence>
<dbReference type="Proteomes" id="UP001310387">
    <property type="component" value="Unassembled WGS sequence"/>
</dbReference>
<dbReference type="PANTHER" id="PTHR48079:SF6">
    <property type="entry name" value="NAD(P)-BINDING DOMAIN-CONTAINING PROTEIN-RELATED"/>
    <property type="match status" value="1"/>
</dbReference>